<dbReference type="PANTHER" id="PTHR33513">
    <property type="entry name" value="OS06G0523300 PROTEIN"/>
    <property type="match status" value="1"/>
</dbReference>
<dbReference type="AlphaFoldDB" id="A0AAW2TAA7"/>
<keyword evidence="1" id="KW-1133">Transmembrane helix</keyword>
<gene>
    <name evidence="3" type="ORF">Slati_4093000</name>
</gene>
<protein>
    <recommendedName>
        <fullName evidence="2">DUF7722 domain-containing protein</fullName>
    </recommendedName>
</protein>
<keyword evidence="1" id="KW-0812">Transmembrane</keyword>
<reference evidence="3" key="1">
    <citation type="submission" date="2020-06" db="EMBL/GenBank/DDBJ databases">
        <authorList>
            <person name="Li T."/>
            <person name="Hu X."/>
            <person name="Zhang T."/>
            <person name="Song X."/>
            <person name="Zhang H."/>
            <person name="Dai N."/>
            <person name="Sheng W."/>
            <person name="Hou X."/>
            <person name="Wei L."/>
        </authorList>
    </citation>
    <scope>NUCLEOTIDE SEQUENCE</scope>
    <source>
        <strain evidence="3">KEN1</strain>
        <tissue evidence="3">Leaf</tissue>
    </source>
</reference>
<feature type="non-terminal residue" evidence="3">
    <location>
        <position position="115"/>
    </location>
</feature>
<reference evidence="3" key="2">
    <citation type="journal article" date="2024" name="Plant">
        <title>Genomic evolution and insights into agronomic trait innovations of Sesamum species.</title>
        <authorList>
            <person name="Miao H."/>
            <person name="Wang L."/>
            <person name="Qu L."/>
            <person name="Liu H."/>
            <person name="Sun Y."/>
            <person name="Le M."/>
            <person name="Wang Q."/>
            <person name="Wei S."/>
            <person name="Zheng Y."/>
            <person name="Lin W."/>
            <person name="Duan Y."/>
            <person name="Cao H."/>
            <person name="Xiong S."/>
            <person name="Wang X."/>
            <person name="Wei L."/>
            <person name="Li C."/>
            <person name="Ma Q."/>
            <person name="Ju M."/>
            <person name="Zhao R."/>
            <person name="Li G."/>
            <person name="Mu C."/>
            <person name="Tian Q."/>
            <person name="Mei H."/>
            <person name="Zhang T."/>
            <person name="Gao T."/>
            <person name="Zhang H."/>
        </authorList>
    </citation>
    <scope>NUCLEOTIDE SEQUENCE</scope>
    <source>
        <strain evidence="3">KEN1</strain>
    </source>
</reference>
<dbReference type="Pfam" id="PF24847">
    <property type="entry name" value="DUF7722"/>
    <property type="match status" value="1"/>
</dbReference>
<evidence type="ECO:0000259" key="2">
    <source>
        <dbReference type="Pfam" id="PF24847"/>
    </source>
</evidence>
<evidence type="ECO:0000256" key="1">
    <source>
        <dbReference type="SAM" id="Phobius"/>
    </source>
</evidence>
<comment type="caution">
    <text evidence="3">The sequence shown here is derived from an EMBL/GenBank/DDBJ whole genome shotgun (WGS) entry which is preliminary data.</text>
</comment>
<organism evidence="3">
    <name type="scientific">Sesamum latifolium</name>
    <dbReference type="NCBI Taxonomy" id="2727402"/>
    <lineage>
        <taxon>Eukaryota</taxon>
        <taxon>Viridiplantae</taxon>
        <taxon>Streptophyta</taxon>
        <taxon>Embryophyta</taxon>
        <taxon>Tracheophyta</taxon>
        <taxon>Spermatophyta</taxon>
        <taxon>Magnoliopsida</taxon>
        <taxon>eudicotyledons</taxon>
        <taxon>Gunneridae</taxon>
        <taxon>Pentapetalae</taxon>
        <taxon>asterids</taxon>
        <taxon>lamiids</taxon>
        <taxon>Lamiales</taxon>
        <taxon>Pedaliaceae</taxon>
        <taxon>Sesamum</taxon>
    </lineage>
</organism>
<proteinExistence type="predicted"/>
<feature type="domain" description="DUF7722" evidence="2">
    <location>
        <begin position="37"/>
        <end position="62"/>
    </location>
</feature>
<accession>A0AAW2TAA7</accession>
<feature type="transmembrane region" description="Helical" evidence="1">
    <location>
        <begin position="76"/>
        <end position="100"/>
    </location>
</feature>
<name>A0AAW2TAA7_9LAMI</name>
<keyword evidence="1" id="KW-0472">Membrane</keyword>
<sequence>MEYSTSAELLKGGCGGHQPGKERCGGSGIFFQMPLHYPKYTAKDYESMPEWKLDCLLSQYGCRPSARLIRKGSSPWALSFGLATITPLKVLILSISMVILRKSMTEDLHRLFDIW</sequence>
<dbReference type="InterPro" id="IPR056139">
    <property type="entry name" value="DUF7722"/>
</dbReference>
<dbReference type="EMBL" id="JACGWN010000015">
    <property type="protein sequence ID" value="KAL0400631.1"/>
    <property type="molecule type" value="Genomic_DNA"/>
</dbReference>
<evidence type="ECO:0000313" key="3">
    <source>
        <dbReference type="EMBL" id="KAL0400631.1"/>
    </source>
</evidence>
<dbReference type="PANTHER" id="PTHR33513:SF4">
    <property type="entry name" value="GB|AAF04428.1"/>
    <property type="match status" value="1"/>
</dbReference>